<dbReference type="VEuPathDB" id="TriTrypDB:LtaPh_3033851"/>
<keyword evidence="1" id="KW-0689">Ribosomal protein</keyword>
<proteinExistence type="predicted"/>
<accession>A0A640KTT8</accession>
<organism evidence="1 2">
    <name type="scientific">Leishmania tarentolae</name>
    <name type="common">Sauroleishmania tarentolae</name>
    <dbReference type="NCBI Taxonomy" id="5689"/>
    <lineage>
        <taxon>Eukaryota</taxon>
        <taxon>Discoba</taxon>
        <taxon>Euglenozoa</taxon>
        <taxon>Kinetoplastea</taxon>
        <taxon>Metakinetoplastina</taxon>
        <taxon>Trypanosomatida</taxon>
        <taxon>Trypanosomatidae</taxon>
        <taxon>Leishmaniinae</taxon>
        <taxon>Leishmania</taxon>
        <taxon>lizard Leishmania</taxon>
    </lineage>
</organism>
<comment type="caution">
    <text evidence="1">The sequence shown here is derived from an EMBL/GenBank/DDBJ whole genome shotgun (WGS) entry which is preliminary data.</text>
</comment>
<dbReference type="AlphaFoldDB" id="A0A640KTT8"/>
<protein>
    <submittedName>
        <fullName evidence="1">60S ribosomal protein L9, putative</fullName>
    </submittedName>
</protein>
<name>A0A640KTT8_LEITA</name>
<evidence type="ECO:0000313" key="1">
    <source>
        <dbReference type="EMBL" id="GET90947.1"/>
    </source>
</evidence>
<evidence type="ECO:0000313" key="2">
    <source>
        <dbReference type="Proteomes" id="UP000419144"/>
    </source>
</evidence>
<dbReference type="Proteomes" id="UP000419144">
    <property type="component" value="Unassembled WGS sequence"/>
</dbReference>
<reference evidence="1" key="1">
    <citation type="submission" date="2019-11" db="EMBL/GenBank/DDBJ databases">
        <title>Leishmania tarentolae CDS.</title>
        <authorList>
            <person name="Goto Y."/>
            <person name="Yamagishi J."/>
        </authorList>
    </citation>
    <scope>NUCLEOTIDE SEQUENCE [LARGE SCALE GENOMIC DNA]</scope>
    <source>
        <strain evidence="1">Parrot Tar II</strain>
    </source>
</reference>
<sequence>MFCTCALVVFRHAIGILEPNQRITVKVRFFLSTRMSSCRCVRSFVRVPRLPVTVTLRPFTSTVTPSGICRVHRLLTLTIFLLEMQVGFFLACACVRVCVCVCVCV</sequence>
<dbReference type="GO" id="GO:0005840">
    <property type="term" value="C:ribosome"/>
    <property type="evidence" value="ECO:0007669"/>
    <property type="project" value="UniProtKB-KW"/>
</dbReference>
<keyword evidence="2" id="KW-1185">Reference proteome</keyword>
<keyword evidence="1" id="KW-0687">Ribonucleoprotein</keyword>
<gene>
    <name evidence="1" type="ORF">LtaPh_3033851</name>
</gene>
<dbReference type="EMBL" id="BLBS01000043">
    <property type="protein sequence ID" value="GET90947.1"/>
    <property type="molecule type" value="Genomic_DNA"/>
</dbReference>